<dbReference type="Pfam" id="PF01261">
    <property type="entry name" value="AP_endonuc_2"/>
    <property type="match status" value="1"/>
</dbReference>
<dbReference type="InterPro" id="IPR013022">
    <property type="entry name" value="Xyl_isomerase-like_TIM-brl"/>
</dbReference>
<dbReference type="Gene3D" id="3.20.20.150">
    <property type="entry name" value="Divalent-metal-dependent TIM barrel enzymes"/>
    <property type="match status" value="1"/>
</dbReference>
<dbReference type="GO" id="GO:0016853">
    <property type="term" value="F:isomerase activity"/>
    <property type="evidence" value="ECO:0007669"/>
    <property type="project" value="UniProtKB-KW"/>
</dbReference>
<sequence length="368" mass="42040">MHFGYETLIQEHLYTENPQMFSLTYAITGVITNESALTNFGIYNRYVRIIRVCSVYEEHCGIDTNGGFVFMRDSIHKYFQIGTIQWMSHPRKHVLDSIREIACDDFFDAIEICEFQNEETRVKAKKILEQSHLTVCYGGQTRLLGKKLNPNAIDESQRIEAEKTLLQAVDEAYVLGAHGVAFLAGKWEEATKEQAYAQLAKTTQAVCKYAAEKNMTVNLEVFDFDLDKAALIGPAPYAAKFAAEMRCRCNNFGLIVDLSHFPITYESSRFVIRTLRPYINHFHIGNAVARPGAEAYGDQHPRFGFPESANDVPELVEFFAVLRDEGFFDEKNPYVLSFEVKPRDNEEEDLILANTKRVINRAWALLKD</sequence>
<dbReference type="RefSeq" id="WP_013255147.1">
    <property type="nucleotide sequence ID" value="NC_014364.1"/>
</dbReference>
<dbReference type="eggNOG" id="COG1082">
    <property type="taxonomic scope" value="Bacteria"/>
</dbReference>
<accession>E1R4E4</accession>
<keyword evidence="3" id="KW-1185">Reference proteome</keyword>
<dbReference type="SUPFAM" id="SSF51658">
    <property type="entry name" value="Xylose isomerase-like"/>
    <property type="match status" value="1"/>
</dbReference>
<gene>
    <name evidence="2" type="ordered locus">Spirs_2575</name>
</gene>
<keyword evidence="2" id="KW-0413">Isomerase</keyword>
<dbReference type="PANTHER" id="PTHR12110">
    <property type="entry name" value="HYDROXYPYRUVATE ISOMERASE"/>
    <property type="match status" value="1"/>
</dbReference>
<dbReference type="Proteomes" id="UP000002318">
    <property type="component" value="Chromosome"/>
</dbReference>
<dbReference type="EMBL" id="CP002116">
    <property type="protein sequence ID" value="ADK81685.1"/>
    <property type="molecule type" value="Genomic_DNA"/>
</dbReference>
<dbReference type="HOGENOM" id="CLU_064084_0_0_12"/>
<dbReference type="KEGG" id="ssm:Spirs_2575"/>
<proteinExistence type="predicted"/>
<reference evidence="2 3" key="1">
    <citation type="journal article" date="2010" name="Stand. Genomic Sci.">
        <title>Complete genome sequence of Spirochaeta smaragdinae type strain (SEBR 4228).</title>
        <authorList>
            <person name="Mavromatis K."/>
            <person name="Yasawong M."/>
            <person name="Chertkov O."/>
            <person name="Lapidus A."/>
            <person name="Lucas S."/>
            <person name="Nolan M."/>
            <person name="Del Rio T.G."/>
            <person name="Tice H."/>
            <person name="Cheng J.F."/>
            <person name="Pitluck S."/>
            <person name="Liolios K."/>
            <person name="Ivanova N."/>
            <person name="Tapia R."/>
            <person name="Han C."/>
            <person name="Bruce D."/>
            <person name="Goodwin L."/>
            <person name="Pati A."/>
            <person name="Chen A."/>
            <person name="Palaniappan K."/>
            <person name="Land M."/>
            <person name="Hauser L."/>
            <person name="Chang Y.J."/>
            <person name="Jeffries C.D."/>
            <person name="Detter J.C."/>
            <person name="Rohde M."/>
            <person name="Brambilla E."/>
            <person name="Spring S."/>
            <person name="Goker M."/>
            <person name="Sikorski J."/>
            <person name="Woyke T."/>
            <person name="Bristow J."/>
            <person name="Eisen J.A."/>
            <person name="Markowitz V."/>
            <person name="Hugenholtz P."/>
            <person name="Klenk H.P."/>
            <person name="Kyrpides N.C."/>
        </authorList>
    </citation>
    <scope>NUCLEOTIDE SEQUENCE [LARGE SCALE GENOMIC DNA]</scope>
    <source>
        <strain evidence="3">DSM 11293 / JCM 15392 / SEBR 4228</strain>
    </source>
</reference>
<organism evidence="2 3">
    <name type="scientific">Sediminispirochaeta smaragdinae (strain DSM 11293 / JCM 15392 / SEBR 4228)</name>
    <name type="common">Spirochaeta smaragdinae</name>
    <dbReference type="NCBI Taxonomy" id="573413"/>
    <lineage>
        <taxon>Bacteria</taxon>
        <taxon>Pseudomonadati</taxon>
        <taxon>Spirochaetota</taxon>
        <taxon>Spirochaetia</taxon>
        <taxon>Spirochaetales</taxon>
        <taxon>Spirochaetaceae</taxon>
        <taxon>Sediminispirochaeta</taxon>
    </lineage>
</organism>
<evidence type="ECO:0000313" key="2">
    <source>
        <dbReference type="EMBL" id="ADK81685.1"/>
    </source>
</evidence>
<protein>
    <submittedName>
        <fullName evidence="2">Xylose isomerase domain protein TIM barrel</fullName>
    </submittedName>
</protein>
<dbReference type="InterPro" id="IPR050312">
    <property type="entry name" value="IolE/XylAMocC-like"/>
</dbReference>
<feature type="domain" description="Xylose isomerase-like TIM barrel" evidence="1">
    <location>
        <begin position="107"/>
        <end position="344"/>
    </location>
</feature>
<dbReference type="STRING" id="573413.Spirs_2575"/>
<dbReference type="AlphaFoldDB" id="E1R4E4"/>
<name>E1R4E4_SEDSS</name>
<evidence type="ECO:0000259" key="1">
    <source>
        <dbReference type="Pfam" id="PF01261"/>
    </source>
</evidence>
<dbReference type="InterPro" id="IPR036237">
    <property type="entry name" value="Xyl_isomerase-like_sf"/>
</dbReference>
<evidence type="ECO:0000313" key="3">
    <source>
        <dbReference type="Proteomes" id="UP000002318"/>
    </source>
</evidence>